<organism evidence="2 3">
    <name type="scientific">Ranitomeya imitator</name>
    <name type="common">mimic poison frog</name>
    <dbReference type="NCBI Taxonomy" id="111125"/>
    <lineage>
        <taxon>Eukaryota</taxon>
        <taxon>Metazoa</taxon>
        <taxon>Chordata</taxon>
        <taxon>Craniata</taxon>
        <taxon>Vertebrata</taxon>
        <taxon>Euteleostomi</taxon>
        <taxon>Amphibia</taxon>
        <taxon>Batrachia</taxon>
        <taxon>Anura</taxon>
        <taxon>Neobatrachia</taxon>
        <taxon>Hyloidea</taxon>
        <taxon>Dendrobatidae</taxon>
        <taxon>Dendrobatinae</taxon>
        <taxon>Ranitomeya</taxon>
    </lineage>
</organism>
<dbReference type="InterPro" id="IPR052925">
    <property type="entry name" value="Phage_Integrase-like_Recomb"/>
</dbReference>
<evidence type="ECO:0000313" key="3">
    <source>
        <dbReference type="Proteomes" id="UP001176940"/>
    </source>
</evidence>
<dbReference type="Gene3D" id="1.10.443.10">
    <property type="entry name" value="Intergrase catalytic core"/>
    <property type="match status" value="1"/>
</dbReference>
<gene>
    <name evidence="2" type="ORF">RIMI_LOCUS16686720</name>
</gene>
<evidence type="ECO:0000313" key="2">
    <source>
        <dbReference type="EMBL" id="CAJ0959066.1"/>
    </source>
</evidence>
<reference evidence="2" key="1">
    <citation type="submission" date="2023-07" db="EMBL/GenBank/DDBJ databases">
        <authorList>
            <person name="Stuckert A."/>
        </authorList>
    </citation>
    <scope>NUCLEOTIDE SEQUENCE</scope>
</reference>
<dbReference type="PANTHER" id="PTHR34605:SF8">
    <property type="entry name" value="FILAGGRIN-2-LIKE ISOFORM X1"/>
    <property type="match status" value="1"/>
</dbReference>
<proteinExistence type="predicted"/>
<evidence type="ECO:0008006" key="4">
    <source>
        <dbReference type="Google" id="ProtNLM"/>
    </source>
</evidence>
<dbReference type="EMBL" id="CAUEEQ010047099">
    <property type="protein sequence ID" value="CAJ0959066.1"/>
    <property type="molecule type" value="Genomic_DNA"/>
</dbReference>
<keyword evidence="1" id="KW-0233">DNA recombination</keyword>
<dbReference type="InterPro" id="IPR011010">
    <property type="entry name" value="DNA_brk_join_enz"/>
</dbReference>
<comment type="caution">
    <text evidence="2">The sequence shown here is derived from an EMBL/GenBank/DDBJ whole genome shotgun (WGS) entry which is preliminary data.</text>
</comment>
<name>A0ABN9M514_9NEOB</name>
<dbReference type="Gene3D" id="3.40.50.1110">
    <property type="entry name" value="SGNH hydrolase"/>
    <property type="match status" value="1"/>
</dbReference>
<dbReference type="InterPro" id="IPR036514">
    <property type="entry name" value="SGNH_hydro_sf"/>
</dbReference>
<dbReference type="SUPFAM" id="SSF56349">
    <property type="entry name" value="DNA breaking-rejoining enzymes"/>
    <property type="match status" value="1"/>
</dbReference>
<dbReference type="SUPFAM" id="SSF52266">
    <property type="entry name" value="SGNH hydrolase"/>
    <property type="match status" value="1"/>
</dbReference>
<keyword evidence="3" id="KW-1185">Reference proteome</keyword>
<dbReference type="InterPro" id="IPR013762">
    <property type="entry name" value="Integrase-like_cat_sf"/>
</dbReference>
<sequence length="286" mass="32496">MVRSNGDQFFIHENGFPLLSGQFLAILRRILLFLGLPAAEFGTHSFRMGAAMETSRAGFFESDIQRVGRWKSRCFTRWDERQPSVWFVGHSYIYWAARQAELCPGGRLLGFTDLDVIWRGTRGLMWSQVLPEVVHIARVSSFPTVVVIHAGGNNLASSLLAELLTLMRLDMDKFPSFFSAMRLVWSEVIPRLVWWGARELNAMERSRRTLNQRISRFVRFKNGVVVRHHRLEGDNTGFLLPDGVHLNDAGLDIFLNGLREGWFSCSCGTGEVFGGEDNCEGRPEGR</sequence>
<dbReference type="Proteomes" id="UP001176940">
    <property type="component" value="Unassembled WGS sequence"/>
</dbReference>
<dbReference type="PANTHER" id="PTHR34605">
    <property type="entry name" value="PHAGE_INTEGRASE DOMAIN-CONTAINING PROTEIN"/>
    <property type="match status" value="1"/>
</dbReference>
<protein>
    <recommendedName>
        <fullName evidence="4">SGNH hydrolase-type esterase domain-containing protein</fullName>
    </recommendedName>
</protein>
<accession>A0ABN9M514</accession>
<evidence type="ECO:0000256" key="1">
    <source>
        <dbReference type="ARBA" id="ARBA00023172"/>
    </source>
</evidence>